<feature type="transmembrane region" description="Helical" evidence="6">
    <location>
        <begin position="215"/>
        <end position="237"/>
    </location>
</feature>
<dbReference type="PANTHER" id="PTHR23531">
    <property type="entry name" value="QUINOLENE RESISTANCE PROTEIN NORA"/>
    <property type="match status" value="1"/>
</dbReference>
<dbReference type="InterPro" id="IPR036259">
    <property type="entry name" value="MFS_trans_sf"/>
</dbReference>
<dbReference type="EMBL" id="FPAA01000013">
    <property type="protein sequence ID" value="SFS95607.1"/>
    <property type="molecule type" value="Genomic_DNA"/>
</dbReference>
<dbReference type="CDD" id="cd17489">
    <property type="entry name" value="MFS_YfcJ_like"/>
    <property type="match status" value="1"/>
</dbReference>
<accession>A0A1I6U2W1</accession>
<dbReference type="PROSITE" id="PS50850">
    <property type="entry name" value="MFS"/>
    <property type="match status" value="1"/>
</dbReference>
<evidence type="ECO:0000313" key="9">
    <source>
        <dbReference type="Proteomes" id="UP000198660"/>
    </source>
</evidence>
<dbReference type="Gene3D" id="1.20.1250.20">
    <property type="entry name" value="MFS general substrate transporter like domains"/>
    <property type="match status" value="2"/>
</dbReference>
<dbReference type="InterPro" id="IPR020846">
    <property type="entry name" value="MFS_dom"/>
</dbReference>
<feature type="transmembrane region" description="Helical" evidence="6">
    <location>
        <begin position="300"/>
        <end position="317"/>
    </location>
</feature>
<reference evidence="9" key="1">
    <citation type="submission" date="2016-10" db="EMBL/GenBank/DDBJ databases">
        <authorList>
            <person name="Varghese N."/>
            <person name="Submissions S."/>
        </authorList>
    </citation>
    <scope>NUCLEOTIDE SEQUENCE [LARGE SCALE GENOMIC DNA]</scope>
    <source>
        <strain evidence="9">DSM 45789</strain>
    </source>
</reference>
<dbReference type="InterPro" id="IPR052714">
    <property type="entry name" value="MFS_Exporter"/>
</dbReference>
<dbReference type="SUPFAM" id="SSF103473">
    <property type="entry name" value="MFS general substrate transporter"/>
    <property type="match status" value="1"/>
</dbReference>
<organism evidence="8 9">
    <name type="scientific">Marininema halotolerans</name>
    <dbReference type="NCBI Taxonomy" id="1155944"/>
    <lineage>
        <taxon>Bacteria</taxon>
        <taxon>Bacillati</taxon>
        <taxon>Bacillota</taxon>
        <taxon>Bacilli</taxon>
        <taxon>Bacillales</taxon>
        <taxon>Thermoactinomycetaceae</taxon>
        <taxon>Marininema</taxon>
    </lineage>
</organism>
<gene>
    <name evidence="8" type="ORF">SAMN05444972_11311</name>
</gene>
<evidence type="ECO:0000256" key="1">
    <source>
        <dbReference type="ARBA" id="ARBA00004651"/>
    </source>
</evidence>
<evidence type="ECO:0000256" key="4">
    <source>
        <dbReference type="ARBA" id="ARBA00022989"/>
    </source>
</evidence>
<name>A0A1I6U2W1_9BACL</name>
<evidence type="ECO:0000256" key="5">
    <source>
        <dbReference type="ARBA" id="ARBA00023136"/>
    </source>
</evidence>
<dbReference type="GO" id="GO:0005886">
    <property type="term" value="C:plasma membrane"/>
    <property type="evidence" value="ECO:0007669"/>
    <property type="project" value="UniProtKB-SubCell"/>
</dbReference>
<feature type="transmembrane region" description="Helical" evidence="6">
    <location>
        <begin position="243"/>
        <end position="263"/>
    </location>
</feature>
<proteinExistence type="predicted"/>
<feature type="transmembrane region" description="Helical" evidence="6">
    <location>
        <begin position="365"/>
        <end position="386"/>
    </location>
</feature>
<feature type="transmembrane region" description="Helical" evidence="6">
    <location>
        <begin position="338"/>
        <end position="359"/>
    </location>
</feature>
<feature type="transmembrane region" description="Helical" evidence="6">
    <location>
        <begin position="105"/>
        <end position="128"/>
    </location>
</feature>
<evidence type="ECO:0000256" key="3">
    <source>
        <dbReference type="ARBA" id="ARBA00022692"/>
    </source>
</evidence>
<dbReference type="InterPro" id="IPR011701">
    <property type="entry name" value="MFS"/>
</dbReference>
<keyword evidence="3 6" id="KW-0812">Transmembrane</keyword>
<feature type="transmembrane region" description="Helical" evidence="6">
    <location>
        <begin position="140"/>
        <end position="162"/>
    </location>
</feature>
<keyword evidence="9" id="KW-1185">Reference proteome</keyword>
<keyword evidence="2" id="KW-0813">Transport</keyword>
<dbReference type="Proteomes" id="UP000198660">
    <property type="component" value="Unassembled WGS sequence"/>
</dbReference>
<dbReference type="PANTHER" id="PTHR23531:SF2">
    <property type="entry name" value="PERMEASE"/>
    <property type="match status" value="1"/>
</dbReference>
<feature type="transmembrane region" description="Helical" evidence="6">
    <location>
        <begin position="168"/>
        <end position="188"/>
    </location>
</feature>
<evidence type="ECO:0000256" key="6">
    <source>
        <dbReference type="SAM" id="Phobius"/>
    </source>
</evidence>
<dbReference type="GO" id="GO:0022857">
    <property type="term" value="F:transmembrane transporter activity"/>
    <property type="evidence" value="ECO:0007669"/>
    <property type="project" value="InterPro"/>
</dbReference>
<evidence type="ECO:0000313" key="8">
    <source>
        <dbReference type="EMBL" id="SFS95607.1"/>
    </source>
</evidence>
<dbReference type="RefSeq" id="WP_176392112.1">
    <property type="nucleotide sequence ID" value="NZ_FPAA01000013.1"/>
</dbReference>
<dbReference type="Pfam" id="PF07690">
    <property type="entry name" value="MFS_1"/>
    <property type="match status" value="1"/>
</dbReference>
<dbReference type="AlphaFoldDB" id="A0A1I6U2W1"/>
<feature type="transmembrane region" description="Helical" evidence="6">
    <location>
        <begin position="51"/>
        <end position="69"/>
    </location>
</feature>
<sequence>MKSRENTQPMWTKEFILLALSNFFMFTSFYMLLPTLPIFVVKVLKGSVDQVGLIIGFFTTAQIFSRPLAGRWLDTIGRKKIFLWSRLLFLIIMIGYLGMKGLLLFFILRFLHGFSFGMATTASGTMVADLIPNERRAEGLGYYSGFASMAMVVGPTLGLWAIHLSNFSMMFILCSTLAALSVLLGSLIQYNEPTKNASTNTTRSFSWRQFIEPNAVFISIISMLLLALYGGIVSFISLYAQDLGMATIAGYFFSVYSLSILVARPITGKIADKYGASYVIYPGMIGCILGIILLSQAHSMIAFLLAGLLIGLGFGAIQPSLHAKVIQSVPSERRGAATATYFISADLGIASGAFVLGFIANAIGYRGMFLSTTLLILLGLLLYWVYSRMNARKTEEAPSQEASAG</sequence>
<feature type="transmembrane region" description="Helical" evidence="6">
    <location>
        <begin position="15"/>
        <end position="39"/>
    </location>
</feature>
<keyword evidence="4 6" id="KW-1133">Transmembrane helix</keyword>
<evidence type="ECO:0000256" key="2">
    <source>
        <dbReference type="ARBA" id="ARBA00022448"/>
    </source>
</evidence>
<keyword evidence="5 6" id="KW-0472">Membrane</keyword>
<evidence type="ECO:0000259" key="7">
    <source>
        <dbReference type="PROSITE" id="PS50850"/>
    </source>
</evidence>
<protein>
    <submittedName>
        <fullName evidence="8">Predicted arabinose efflux permease, MFS family</fullName>
    </submittedName>
</protein>
<feature type="domain" description="Major facilitator superfamily (MFS) profile" evidence="7">
    <location>
        <begin position="14"/>
        <end position="391"/>
    </location>
</feature>
<feature type="transmembrane region" description="Helical" evidence="6">
    <location>
        <begin position="275"/>
        <end position="294"/>
    </location>
</feature>
<feature type="transmembrane region" description="Helical" evidence="6">
    <location>
        <begin position="81"/>
        <end position="99"/>
    </location>
</feature>
<comment type="subcellular location">
    <subcellularLocation>
        <location evidence="1">Cell membrane</location>
        <topology evidence="1">Multi-pass membrane protein</topology>
    </subcellularLocation>
</comment>